<dbReference type="Gene3D" id="3.40.50.10750">
    <property type="entry name" value="Isocitrate/Isopropylmalate dehydrogenase-like"/>
    <property type="match status" value="1"/>
</dbReference>
<name>C4LKQ6_CORK4</name>
<keyword evidence="10" id="KW-1185">Reference proteome</keyword>
<evidence type="ECO:0000256" key="5">
    <source>
        <dbReference type="ARBA" id="ARBA00022679"/>
    </source>
</evidence>
<dbReference type="NCBIfam" id="NF007233">
    <property type="entry name" value="PRK09653.1"/>
    <property type="match status" value="1"/>
</dbReference>
<reference evidence="9 10" key="1">
    <citation type="journal article" date="2008" name="J. Biotechnol.">
        <title>Ultrafast pyrosequencing of Corynebacterium kroppenstedtii DSM44385 revealed insights into the physiology of a lipophilic corynebacterium that lacks mycolic acids.</title>
        <authorList>
            <person name="Tauch A."/>
            <person name="Schneider J."/>
            <person name="Szczepanowski R."/>
            <person name="Tilker A."/>
            <person name="Viehoever P."/>
            <person name="Gartemann K.-H."/>
            <person name="Arnold W."/>
            <person name="Blom J."/>
            <person name="Brinkrolf K."/>
            <person name="Brune I."/>
            <person name="Goetker S."/>
            <person name="Weisshaar B."/>
            <person name="Goesmann A."/>
            <person name="Droege M."/>
            <person name="Puehler A."/>
        </authorList>
    </citation>
    <scope>NUCLEOTIDE SEQUENCE [LARGE SCALE GENOMIC DNA]</scope>
    <source>
        <strain evidence="10">DSM 44385 / JCM 11950 / CIP 105744 / CCUG 35717</strain>
    </source>
</reference>
<comment type="catalytic activity">
    <reaction evidence="1">
        <text>acetyl-CoA + phosphate = acetyl phosphate + CoA</text>
        <dbReference type="Rhea" id="RHEA:19521"/>
        <dbReference type="ChEBI" id="CHEBI:22191"/>
        <dbReference type="ChEBI" id="CHEBI:43474"/>
        <dbReference type="ChEBI" id="CHEBI:57287"/>
        <dbReference type="ChEBI" id="CHEBI:57288"/>
        <dbReference type="EC" id="2.3.1.8"/>
    </reaction>
</comment>
<keyword evidence="5 9" id="KW-0808">Transferase</keyword>
<evidence type="ECO:0000313" key="10">
    <source>
        <dbReference type="Proteomes" id="UP000001473"/>
    </source>
</evidence>
<keyword evidence="6 9" id="KW-0012">Acyltransferase</keyword>
<dbReference type="Proteomes" id="UP000001473">
    <property type="component" value="Chromosome"/>
</dbReference>
<dbReference type="eggNOG" id="COG0280">
    <property type="taxonomic scope" value="Bacteria"/>
</dbReference>
<evidence type="ECO:0000256" key="6">
    <source>
        <dbReference type="ARBA" id="ARBA00023315"/>
    </source>
</evidence>
<dbReference type="OrthoDB" id="9808984at2"/>
<dbReference type="Gene3D" id="3.40.50.10950">
    <property type="match status" value="1"/>
</dbReference>
<dbReference type="KEGG" id="ckp:ckrop_1687"/>
<evidence type="ECO:0000313" key="9">
    <source>
        <dbReference type="EMBL" id="ACR18411.1"/>
    </source>
</evidence>
<organism evidence="9 10">
    <name type="scientific">Corynebacterium kroppenstedtii (strain DSM 44385 / JCM 11950 / CIP 105744 / CCUG 35717)</name>
    <dbReference type="NCBI Taxonomy" id="645127"/>
    <lineage>
        <taxon>Bacteria</taxon>
        <taxon>Bacillati</taxon>
        <taxon>Actinomycetota</taxon>
        <taxon>Actinomycetes</taxon>
        <taxon>Mycobacteriales</taxon>
        <taxon>Corynebacteriaceae</taxon>
        <taxon>Corynebacterium</taxon>
    </lineage>
</organism>
<evidence type="ECO:0000259" key="8">
    <source>
        <dbReference type="Pfam" id="PF01515"/>
    </source>
</evidence>
<dbReference type="AlphaFoldDB" id="C4LKQ6"/>
<evidence type="ECO:0000256" key="7">
    <source>
        <dbReference type="ARBA" id="ARBA00031108"/>
    </source>
</evidence>
<evidence type="ECO:0000256" key="1">
    <source>
        <dbReference type="ARBA" id="ARBA00000705"/>
    </source>
</evidence>
<comment type="pathway">
    <text evidence="2">Metabolic intermediate biosynthesis; acetyl-CoA biosynthesis; acetyl-CoA from acetate: step 2/2.</text>
</comment>
<dbReference type="RefSeq" id="WP_012732298.1">
    <property type="nucleotide sequence ID" value="NC_012704.1"/>
</dbReference>
<dbReference type="NCBIfam" id="TIGR00651">
    <property type="entry name" value="pta"/>
    <property type="match status" value="1"/>
</dbReference>
<feature type="domain" description="Phosphate acetyl/butaryl transferase" evidence="8">
    <location>
        <begin position="175"/>
        <end position="503"/>
    </location>
</feature>
<dbReference type="InterPro" id="IPR002505">
    <property type="entry name" value="PTA_PTB"/>
</dbReference>
<dbReference type="HOGENOM" id="CLU_019723_0_2_11"/>
<protein>
    <recommendedName>
        <fullName evidence="4">Phosphate acetyltransferase</fullName>
        <ecNumber evidence="3">2.3.1.8</ecNumber>
    </recommendedName>
    <alternativeName>
        <fullName evidence="7">Phosphotransacetylase</fullName>
    </alternativeName>
</protein>
<dbReference type="InterPro" id="IPR042112">
    <property type="entry name" value="P_AcTrfase_dom2"/>
</dbReference>
<dbReference type="InterPro" id="IPR050500">
    <property type="entry name" value="Phos_Acetyltrans/Butyryltrans"/>
</dbReference>
<accession>C4LKQ6</accession>
<dbReference type="PANTHER" id="PTHR43356">
    <property type="entry name" value="PHOSPHATE ACETYLTRANSFERASE"/>
    <property type="match status" value="1"/>
</dbReference>
<dbReference type="STRING" id="645127.ckrop_1687"/>
<dbReference type="EC" id="2.3.1.8" evidence="3"/>
<dbReference type="Pfam" id="PF01515">
    <property type="entry name" value="PTA_PTB"/>
    <property type="match status" value="1"/>
</dbReference>
<dbReference type="InterPro" id="IPR004614">
    <property type="entry name" value="P_AcTrfase"/>
</dbReference>
<dbReference type="PANTHER" id="PTHR43356:SF3">
    <property type="entry name" value="PHOSPHATE ACETYLTRANSFERASE"/>
    <property type="match status" value="1"/>
</dbReference>
<evidence type="ECO:0000256" key="3">
    <source>
        <dbReference type="ARBA" id="ARBA00012707"/>
    </source>
</evidence>
<dbReference type="GO" id="GO:0008959">
    <property type="term" value="F:phosphate acetyltransferase activity"/>
    <property type="evidence" value="ECO:0007669"/>
    <property type="project" value="UniProtKB-EC"/>
</dbReference>
<evidence type="ECO:0000256" key="2">
    <source>
        <dbReference type="ARBA" id="ARBA00004989"/>
    </source>
</evidence>
<proteinExistence type="predicted"/>
<dbReference type="EMBL" id="CP001620">
    <property type="protein sequence ID" value="ACR18411.1"/>
    <property type="molecule type" value="Genomic_DNA"/>
</dbReference>
<gene>
    <name evidence="9" type="primary">pta</name>
    <name evidence="9" type="ordered locus">ckrop_1687</name>
</gene>
<dbReference type="NCBIfam" id="NF004167">
    <property type="entry name" value="PRK05632.1"/>
    <property type="match status" value="1"/>
</dbReference>
<sequence length="518" mass="53185">MPCALYIDVGGAFGTSAGDALPAPLQGNVTRIISGEPGSPADPSALVAEAVEKVSQGKASEQKASPSDELQGALVATGDITVDSRIAASIGVPVVLLFLADVTPDALRVSLSISTVEGEGATVAAIVTRDGNPIDGVPSSIPVIAASDEAALDSAVSSAIGESGHLEPVIGPEVFQHNLIDQARASGARIVLPEGDDDRILRAADWLLEHHVCDLTILGNPNDIAARATELGLNLSDATIADPQGTDDESVEQAEKFAATFAELRKKKGITLDDARETMKDISYYATMMIYDGQADGMVSGAAHTTAHTIRPALQIIKTAPGSSVVSSIFLMVMRGKLWAFGDCSVNPNPTSEQLAEIAVTSADTAASFGIDPRVALLSYSTGSSGAGDDVDKVTRAVELAQAKAADTSRNGSPIAIDGPIQFDAAVEPSVGKKKMPESDVAGQATVFVFPTLDAGNIAYKAVQRTANALAVGPVLQGLNKPVNDLSRGATVPDIINTVAVTAVQVAAQTSTRDSAQS</sequence>
<dbReference type="InterPro" id="IPR042113">
    <property type="entry name" value="P_AcTrfase_dom1"/>
</dbReference>
<dbReference type="SUPFAM" id="SSF53659">
    <property type="entry name" value="Isocitrate/Isopropylmalate dehydrogenase-like"/>
    <property type="match status" value="1"/>
</dbReference>
<evidence type="ECO:0000256" key="4">
    <source>
        <dbReference type="ARBA" id="ARBA00021528"/>
    </source>
</evidence>